<proteinExistence type="predicted"/>
<accession>A0A364Y4D7</accession>
<evidence type="ECO:0000313" key="2">
    <source>
        <dbReference type="EMBL" id="RAW01737.1"/>
    </source>
</evidence>
<evidence type="ECO:0000256" key="1">
    <source>
        <dbReference type="SAM" id="Phobius"/>
    </source>
</evidence>
<keyword evidence="3" id="KW-1185">Reference proteome</keyword>
<keyword evidence="1" id="KW-0812">Transmembrane</keyword>
<organism evidence="2 3">
    <name type="scientific">Pseudochryseolinea flava</name>
    <dbReference type="NCBI Taxonomy" id="2059302"/>
    <lineage>
        <taxon>Bacteria</taxon>
        <taxon>Pseudomonadati</taxon>
        <taxon>Bacteroidota</taxon>
        <taxon>Cytophagia</taxon>
        <taxon>Cytophagales</taxon>
        <taxon>Fulvivirgaceae</taxon>
        <taxon>Pseudochryseolinea</taxon>
    </lineage>
</organism>
<dbReference type="Proteomes" id="UP000251889">
    <property type="component" value="Unassembled WGS sequence"/>
</dbReference>
<gene>
    <name evidence="2" type="ORF">DQQ10_08800</name>
</gene>
<dbReference type="EMBL" id="QMFY01000003">
    <property type="protein sequence ID" value="RAW01737.1"/>
    <property type="molecule type" value="Genomic_DNA"/>
</dbReference>
<reference evidence="2 3" key="1">
    <citation type="submission" date="2018-06" db="EMBL/GenBank/DDBJ databases">
        <title>Chryseolinea flavus sp. nov., a member of the phylum Bacteroidetes isolated from soil.</title>
        <authorList>
            <person name="Li Y."/>
            <person name="Wang J."/>
        </authorList>
    </citation>
    <scope>NUCLEOTIDE SEQUENCE [LARGE SCALE GENOMIC DNA]</scope>
    <source>
        <strain evidence="2 3">SDU1-6</strain>
    </source>
</reference>
<feature type="transmembrane region" description="Helical" evidence="1">
    <location>
        <begin position="95"/>
        <end position="115"/>
    </location>
</feature>
<keyword evidence="1" id="KW-0472">Membrane</keyword>
<protein>
    <submittedName>
        <fullName evidence="2">Uncharacterized protein</fullName>
    </submittedName>
</protein>
<sequence>MGAVIWLVPFVVSLGFIDGEGKFTITKTMLKSVVIAISTLAGCFMLHQYFKQVVRDYFIHGVATAVVWLLINWFLDIAIFAPLSGMSMRSYFESVGVSHLQIPILCIVMGVLFELRSKSCYMKTRNHV</sequence>
<keyword evidence="1" id="KW-1133">Transmembrane helix</keyword>
<feature type="transmembrane region" description="Helical" evidence="1">
    <location>
        <begin position="57"/>
        <end position="75"/>
    </location>
</feature>
<name>A0A364Y4D7_9BACT</name>
<feature type="transmembrane region" description="Helical" evidence="1">
    <location>
        <begin position="29"/>
        <end position="50"/>
    </location>
</feature>
<evidence type="ECO:0000313" key="3">
    <source>
        <dbReference type="Proteomes" id="UP000251889"/>
    </source>
</evidence>
<comment type="caution">
    <text evidence="2">The sequence shown here is derived from an EMBL/GenBank/DDBJ whole genome shotgun (WGS) entry which is preliminary data.</text>
</comment>
<dbReference type="AlphaFoldDB" id="A0A364Y4D7"/>